<dbReference type="Gene3D" id="1.20.120.1240">
    <property type="entry name" value="Dynamin, middle domain"/>
    <property type="match status" value="1"/>
</dbReference>
<accession>A0A812ERA8</accession>
<evidence type="ECO:0000259" key="2">
    <source>
        <dbReference type="Pfam" id="PF02212"/>
    </source>
</evidence>
<sequence>MIIVHNMLKDAKATCIKDLELILEKEKVFFSMDRNFEEKIDSLHAFQSLQSLQSSKYAYRQDWFDYFSLPTNELDFGKKSKKSLSEMPRILPKYIVVYYMLAINRISDNFSHSVLHFLMSNLHTSLETKLPSHVAQPKVYNLIEEDTVGAEERRKVLEKKLDGLEKGIDEIDHLLFNQNFTNNKKGQLREEEEQSEEEEEIEEQSDEK</sequence>
<evidence type="ECO:0000313" key="4">
    <source>
        <dbReference type="Proteomes" id="UP000597762"/>
    </source>
</evidence>
<keyword evidence="4" id="KW-1185">Reference proteome</keyword>
<protein>
    <recommendedName>
        <fullName evidence="2">Dynamin GTPase effector domain-containing protein</fullName>
    </recommendedName>
</protein>
<gene>
    <name evidence="3" type="ORF">SPHA_78991</name>
</gene>
<comment type="caution">
    <text evidence="3">The sequence shown here is derived from an EMBL/GenBank/DDBJ whole genome shotgun (WGS) entry which is preliminary data.</text>
</comment>
<dbReference type="Proteomes" id="UP000597762">
    <property type="component" value="Unassembled WGS sequence"/>
</dbReference>
<feature type="compositionally biased region" description="Acidic residues" evidence="1">
    <location>
        <begin position="190"/>
        <end position="208"/>
    </location>
</feature>
<dbReference type="InterPro" id="IPR003130">
    <property type="entry name" value="GED"/>
</dbReference>
<organism evidence="3 4">
    <name type="scientific">Acanthosepion pharaonis</name>
    <name type="common">Pharaoh cuttlefish</name>
    <name type="synonym">Sepia pharaonis</name>
    <dbReference type="NCBI Taxonomy" id="158019"/>
    <lineage>
        <taxon>Eukaryota</taxon>
        <taxon>Metazoa</taxon>
        <taxon>Spiralia</taxon>
        <taxon>Lophotrochozoa</taxon>
        <taxon>Mollusca</taxon>
        <taxon>Cephalopoda</taxon>
        <taxon>Coleoidea</taxon>
        <taxon>Decapodiformes</taxon>
        <taxon>Sepiida</taxon>
        <taxon>Sepiina</taxon>
        <taxon>Sepiidae</taxon>
        <taxon>Acanthosepion</taxon>
    </lineage>
</organism>
<reference evidence="3" key="1">
    <citation type="submission" date="2021-01" db="EMBL/GenBank/DDBJ databases">
        <authorList>
            <person name="Li R."/>
            <person name="Bekaert M."/>
        </authorList>
    </citation>
    <scope>NUCLEOTIDE SEQUENCE</scope>
    <source>
        <strain evidence="3">Farmed</strain>
    </source>
</reference>
<dbReference type="GO" id="GO:0003924">
    <property type="term" value="F:GTPase activity"/>
    <property type="evidence" value="ECO:0007669"/>
    <property type="project" value="InterPro"/>
</dbReference>
<dbReference type="GO" id="GO:0005525">
    <property type="term" value="F:GTP binding"/>
    <property type="evidence" value="ECO:0007669"/>
    <property type="project" value="InterPro"/>
</dbReference>
<evidence type="ECO:0000313" key="3">
    <source>
        <dbReference type="EMBL" id="CAE1329481.1"/>
    </source>
</evidence>
<dbReference type="Pfam" id="PF02212">
    <property type="entry name" value="GED"/>
    <property type="match status" value="1"/>
</dbReference>
<proteinExistence type="predicted"/>
<name>A0A812ERA8_ACAPH</name>
<feature type="region of interest" description="Disordered" evidence="1">
    <location>
        <begin position="182"/>
        <end position="208"/>
    </location>
</feature>
<dbReference type="EMBL" id="CAHIKZ030005555">
    <property type="protein sequence ID" value="CAE1329481.1"/>
    <property type="molecule type" value="Genomic_DNA"/>
</dbReference>
<evidence type="ECO:0000256" key="1">
    <source>
        <dbReference type="SAM" id="MobiDB-lite"/>
    </source>
</evidence>
<feature type="domain" description="Dynamin GTPase effector" evidence="2">
    <location>
        <begin position="93"/>
        <end position="172"/>
    </location>
</feature>
<dbReference type="AlphaFoldDB" id="A0A812ERA8"/>